<organism evidence="1 2">
    <name type="scientific">Rhodococcus rhodochrous</name>
    <dbReference type="NCBI Taxonomy" id="1829"/>
    <lineage>
        <taxon>Bacteria</taxon>
        <taxon>Bacillati</taxon>
        <taxon>Actinomycetota</taxon>
        <taxon>Actinomycetes</taxon>
        <taxon>Mycobacteriales</taxon>
        <taxon>Nocardiaceae</taxon>
        <taxon>Rhodococcus</taxon>
    </lineage>
</organism>
<dbReference type="EMBL" id="CP083974">
    <property type="protein sequence ID" value="UZF42995.1"/>
    <property type="molecule type" value="Genomic_DNA"/>
</dbReference>
<evidence type="ECO:0000313" key="2">
    <source>
        <dbReference type="Proteomes" id="UP001162740"/>
    </source>
</evidence>
<dbReference type="Proteomes" id="UP001162740">
    <property type="component" value="Chromosome"/>
</dbReference>
<dbReference type="RefSeq" id="WP_229582701.1">
    <property type="nucleotide sequence ID" value="NZ_CP083974.1"/>
</dbReference>
<gene>
    <name evidence="1" type="ORF">KUM34_013760</name>
</gene>
<dbReference type="AlphaFoldDB" id="A0AA47A7V2"/>
<dbReference type="Pfam" id="PF08310">
    <property type="entry name" value="LGFP"/>
    <property type="match status" value="1"/>
</dbReference>
<reference evidence="1 2" key="1">
    <citation type="journal article" date="2021" name="Front. Microbiol.">
        <title>Bacterial Transformation of Aromatic Monomers in Softwood Black Liquor.</title>
        <authorList>
            <person name="Navas L.E."/>
            <person name="Dexter G."/>
            <person name="Liu J."/>
            <person name="Levy-Booth D."/>
            <person name="Cho M."/>
            <person name="Jang S.K."/>
            <person name="Mansfield S.D."/>
            <person name="Renneckar S."/>
            <person name="Mohn W.W."/>
            <person name="Eltis L.D."/>
        </authorList>
    </citation>
    <scope>NUCLEOTIDE SEQUENCE [LARGE SCALE GENOMIC DNA]</scope>
    <source>
        <strain evidence="1 2">GD02</strain>
    </source>
</reference>
<dbReference type="InterPro" id="IPR013207">
    <property type="entry name" value="LGFP"/>
</dbReference>
<accession>A0AA47A7V2</accession>
<protein>
    <submittedName>
        <fullName evidence="1">Uncharacterized protein</fullName>
    </submittedName>
</protein>
<evidence type="ECO:0000313" key="1">
    <source>
        <dbReference type="EMBL" id="UZF42995.1"/>
    </source>
</evidence>
<proteinExistence type="predicted"/>
<name>A0AA47A7V2_RHORH</name>
<sequence>MCDQIKDLYNSFGGAMSPLGFPSSAAQAYGTDGLRQSFTGGAIVWTPTTGTYIE</sequence>